<evidence type="ECO:0000256" key="1">
    <source>
        <dbReference type="SAM" id="MobiDB-lite"/>
    </source>
</evidence>
<keyword evidence="3" id="KW-1185">Reference proteome</keyword>
<organism evidence="2 3">
    <name type="scientific">Penicillium subrubescens</name>
    <dbReference type="NCBI Taxonomy" id="1316194"/>
    <lineage>
        <taxon>Eukaryota</taxon>
        <taxon>Fungi</taxon>
        <taxon>Dikarya</taxon>
        <taxon>Ascomycota</taxon>
        <taxon>Pezizomycotina</taxon>
        <taxon>Eurotiomycetes</taxon>
        <taxon>Eurotiomycetidae</taxon>
        <taxon>Eurotiales</taxon>
        <taxon>Aspergillaceae</taxon>
        <taxon>Penicillium</taxon>
    </lineage>
</organism>
<dbReference type="AlphaFoldDB" id="A0A1Q5T6R5"/>
<accession>A0A1Q5T6R5</accession>
<evidence type="ECO:0000313" key="3">
    <source>
        <dbReference type="Proteomes" id="UP000186955"/>
    </source>
</evidence>
<protein>
    <submittedName>
        <fullName evidence="2">Uncharacterized protein</fullName>
    </submittedName>
</protein>
<dbReference type="Proteomes" id="UP000186955">
    <property type="component" value="Unassembled WGS sequence"/>
</dbReference>
<dbReference type="EMBL" id="MNBE01000701">
    <property type="protein sequence ID" value="OKO95913.1"/>
    <property type="molecule type" value="Genomic_DNA"/>
</dbReference>
<name>A0A1Q5T6R5_9EURO</name>
<evidence type="ECO:0000313" key="2">
    <source>
        <dbReference type="EMBL" id="OKO95913.1"/>
    </source>
</evidence>
<proteinExistence type="predicted"/>
<comment type="caution">
    <text evidence="2">The sequence shown here is derived from an EMBL/GenBank/DDBJ whole genome shotgun (WGS) entry which is preliminary data.</text>
</comment>
<sequence>MHDPMYSDLDGVGDYSSDGETPSYSEISATDIEPLDICVEELTRSRCAGGCILATCQTAPINPANKLAVQVTQKPTTWNWQISLPWPSTSVTTPRLFEYVVVHNILCDIVTILWSMETNEYPFLRDVANFFKGRDNVDSMVNALTDVYMREVFYGFQLQVLKF</sequence>
<gene>
    <name evidence="2" type="ORF">PENSUB_10934</name>
</gene>
<reference evidence="2 3" key="1">
    <citation type="submission" date="2016-10" db="EMBL/GenBank/DDBJ databases">
        <title>Genome sequence of the ascomycete fungus Penicillium subrubescens.</title>
        <authorList>
            <person name="De Vries R.P."/>
            <person name="Peng M."/>
            <person name="Dilokpimol A."/>
            <person name="Hilden K."/>
            <person name="Makela M.R."/>
            <person name="Grigoriev I."/>
            <person name="Riley R."/>
            <person name="Granchi Z."/>
        </authorList>
    </citation>
    <scope>NUCLEOTIDE SEQUENCE [LARGE SCALE GENOMIC DNA]</scope>
    <source>
        <strain evidence="2 3">CBS 132785</strain>
    </source>
</reference>
<feature type="region of interest" description="Disordered" evidence="1">
    <location>
        <begin position="1"/>
        <end position="25"/>
    </location>
</feature>